<evidence type="ECO:0000313" key="1">
    <source>
        <dbReference type="EnsemblMetazoa" id="PPA10747.1"/>
    </source>
</evidence>
<dbReference type="SUPFAM" id="SSF53474">
    <property type="entry name" value="alpha/beta-Hydrolases"/>
    <property type="match status" value="1"/>
</dbReference>
<organism evidence="1 2">
    <name type="scientific">Pristionchus pacificus</name>
    <name type="common">Parasitic nematode worm</name>
    <dbReference type="NCBI Taxonomy" id="54126"/>
    <lineage>
        <taxon>Eukaryota</taxon>
        <taxon>Metazoa</taxon>
        <taxon>Ecdysozoa</taxon>
        <taxon>Nematoda</taxon>
        <taxon>Chromadorea</taxon>
        <taxon>Rhabditida</taxon>
        <taxon>Rhabditina</taxon>
        <taxon>Diplogasteromorpha</taxon>
        <taxon>Diplogasteroidea</taxon>
        <taxon>Neodiplogasteridae</taxon>
        <taxon>Pristionchus</taxon>
    </lineage>
</organism>
<keyword evidence="2" id="KW-1185">Reference proteome</keyword>
<reference evidence="1" key="2">
    <citation type="submission" date="2022-06" db="UniProtKB">
        <authorList>
            <consortium name="EnsemblMetazoa"/>
        </authorList>
    </citation>
    <scope>IDENTIFICATION</scope>
    <source>
        <strain evidence="1">PS312</strain>
    </source>
</reference>
<protein>
    <submittedName>
        <fullName evidence="1">Uncharacterized protein</fullName>
    </submittedName>
</protein>
<accession>A0A2A6BK82</accession>
<dbReference type="PANTHER" id="PTHR13617:SF14">
    <property type="entry name" value="PROTEIN ABHD18"/>
    <property type="match status" value="1"/>
</dbReference>
<sequence>MLSLSSGFLSRMAIDAQIDKLFRQTLILSKLFTKSWGRPTTLKELYLFKKECTSQRLMGDFVDEFRPNVIVKKERRSNGVYCGEFRTVSPHSLRFPAHYPAPVDQCPFTVVMPERGADRVCIHLAGTGDHSYWRREYGLATPLLEQRTASIIVPNPFYGERRPDGQYRSSLHNVSDLFVMGVSLISECLFILNWAKERYGFKHAAISGVSMGGFMASLATSNIPYAVGCVPLLSAVSAGPSYCRGVLREAIPWDVLERELRDRDYVRRLEEIPGCDWIHRAHENAARNNESLARSMMDILMTEFTHLYTYPTPVYPQATVALTARSDGYIMHDGLPMQDELWKGSEMRYIERGHVTSYVFCQNIFRECINRSFEKLEQR</sequence>
<dbReference type="PANTHER" id="PTHR13617">
    <property type="entry name" value="PROTEIN ABHD18"/>
    <property type="match status" value="1"/>
</dbReference>
<dbReference type="EnsemblMetazoa" id="PPA10747.1">
    <property type="protein sequence ID" value="PPA10747.1"/>
    <property type="gene ID" value="WBGene00100301"/>
</dbReference>
<dbReference type="OrthoDB" id="9987145at2759"/>
<evidence type="ECO:0000313" key="2">
    <source>
        <dbReference type="Proteomes" id="UP000005239"/>
    </source>
</evidence>
<dbReference type="Pfam" id="PF09752">
    <property type="entry name" value="ABHD18"/>
    <property type="match status" value="1"/>
</dbReference>
<dbReference type="InterPro" id="IPR029058">
    <property type="entry name" value="AB_hydrolase_fold"/>
</dbReference>
<name>A0A2A6BK82_PRIPA</name>
<accession>A0A8R1U8F0</accession>
<dbReference type="AlphaFoldDB" id="A0A2A6BK82"/>
<proteinExistence type="predicted"/>
<dbReference type="Proteomes" id="UP000005239">
    <property type="component" value="Unassembled WGS sequence"/>
</dbReference>
<gene>
    <name evidence="1" type="primary">WBGene00100301</name>
</gene>
<dbReference type="InterPro" id="IPR019149">
    <property type="entry name" value="ABHD18"/>
</dbReference>
<reference evidence="2" key="1">
    <citation type="journal article" date="2008" name="Nat. Genet.">
        <title>The Pristionchus pacificus genome provides a unique perspective on nematode lifestyle and parasitism.</title>
        <authorList>
            <person name="Dieterich C."/>
            <person name="Clifton S.W."/>
            <person name="Schuster L.N."/>
            <person name="Chinwalla A."/>
            <person name="Delehaunty K."/>
            <person name="Dinkelacker I."/>
            <person name="Fulton L."/>
            <person name="Fulton R."/>
            <person name="Godfrey J."/>
            <person name="Minx P."/>
            <person name="Mitreva M."/>
            <person name="Roeseler W."/>
            <person name="Tian H."/>
            <person name="Witte H."/>
            <person name="Yang S.P."/>
            <person name="Wilson R.K."/>
            <person name="Sommer R.J."/>
        </authorList>
    </citation>
    <scope>NUCLEOTIDE SEQUENCE [LARGE SCALE GENOMIC DNA]</scope>
    <source>
        <strain evidence="2">PS312</strain>
    </source>
</reference>
<dbReference type="Gene3D" id="3.40.50.1820">
    <property type="entry name" value="alpha/beta hydrolase"/>
    <property type="match status" value="1"/>
</dbReference>